<dbReference type="PANTHER" id="PTHR31920:SF128">
    <property type="entry name" value="B3 DOMAIN TRANSCRIPTION FACTOR VRN1-LIKE PROTEIN"/>
    <property type="match status" value="1"/>
</dbReference>
<dbReference type="InterPro" id="IPR050655">
    <property type="entry name" value="Plant_B3_domain"/>
</dbReference>
<keyword evidence="2" id="KW-0805">Transcription regulation</keyword>
<dbReference type="SMART" id="SM01019">
    <property type="entry name" value="B3"/>
    <property type="match status" value="2"/>
</dbReference>
<dbReference type="Gramene" id="Tp57577_TGAC_v2_mRNA19264">
    <property type="protein sequence ID" value="Tp57577_TGAC_v2_mRNA19264"/>
    <property type="gene ID" value="Tp57577_TGAC_v2_gene18616"/>
</dbReference>
<evidence type="ECO:0000256" key="3">
    <source>
        <dbReference type="ARBA" id="ARBA00023125"/>
    </source>
</evidence>
<evidence type="ECO:0000313" key="8">
    <source>
        <dbReference type="EMBL" id="PNX95420.1"/>
    </source>
</evidence>
<dbReference type="EMBL" id="ASHM01013457">
    <property type="protein sequence ID" value="PNX95420.1"/>
    <property type="molecule type" value="Genomic_DNA"/>
</dbReference>
<keyword evidence="3" id="KW-0238">DNA-binding</keyword>
<dbReference type="PANTHER" id="PTHR31920">
    <property type="entry name" value="B3 DOMAIN-CONTAINING"/>
    <property type="match status" value="1"/>
</dbReference>
<evidence type="ECO:0000259" key="7">
    <source>
        <dbReference type="PROSITE" id="PS50863"/>
    </source>
</evidence>
<evidence type="ECO:0000256" key="6">
    <source>
        <dbReference type="SAM" id="MobiDB-lite"/>
    </source>
</evidence>
<evidence type="ECO:0000256" key="4">
    <source>
        <dbReference type="ARBA" id="ARBA00023163"/>
    </source>
</evidence>
<dbReference type="OrthoDB" id="623918at2759"/>
<evidence type="ECO:0000256" key="2">
    <source>
        <dbReference type="ARBA" id="ARBA00023015"/>
    </source>
</evidence>
<name>A0A2K3MX92_TRIPR</name>
<accession>A0A2K3MX92</accession>
<evidence type="ECO:0000256" key="1">
    <source>
        <dbReference type="ARBA" id="ARBA00004123"/>
    </source>
</evidence>
<dbReference type="Pfam" id="PF02362">
    <property type="entry name" value="B3"/>
    <property type="match status" value="2"/>
</dbReference>
<keyword evidence="5" id="KW-0539">Nucleus</keyword>
<dbReference type="GO" id="GO:0003677">
    <property type="term" value="F:DNA binding"/>
    <property type="evidence" value="ECO:0007669"/>
    <property type="project" value="UniProtKB-KW"/>
</dbReference>
<dbReference type="AlphaFoldDB" id="A0A2K3MX92"/>
<keyword evidence="4" id="KW-0804">Transcription</keyword>
<reference evidence="8 9" key="2">
    <citation type="journal article" date="2017" name="Front. Plant Sci.">
        <title>Gene Classification and Mining of Molecular Markers Useful in Red Clover (Trifolium pratense) Breeding.</title>
        <authorList>
            <person name="Istvanek J."/>
            <person name="Dluhosova J."/>
            <person name="Dluhos P."/>
            <person name="Patkova L."/>
            <person name="Nedelnik J."/>
            <person name="Repkova J."/>
        </authorList>
    </citation>
    <scope>NUCLEOTIDE SEQUENCE [LARGE SCALE GENOMIC DNA]</scope>
    <source>
        <strain evidence="9">cv. Tatra</strain>
        <tissue evidence="8">Young leaves</tissue>
    </source>
</reference>
<evidence type="ECO:0000256" key="5">
    <source>
        <dbReference type="ARBA" id="ARBA00023242"/>
    </source>
</evidence>
<dbReference type="CDD" id="cd10017">
    <property type="entry name" value="B3_DNA"/>
    <property type="match status" value="2"/>
</dbReference>
<comment type="subcellular location">
    <subcellularLocation>
        <location evidence="1">Nucleus</location>
    </subcellularLocation>
</comment>
<dbReference type="SUPFAM" id="SSF101936">
    <property type="entry name" value="DNA-binding pseudobarrel domain"/>
    <property type="match status" value="2"/>
</dbReference>
<dbReference type="InterPro" id="IPR003340">
    <property type="entry name" value="B3_DNA-bd"/>
</dbReference>
<comment type="caution">
    <text evidence="8">The sequence shown here is derived from an EMBL/GenBank/DDBJ whole genome shotgun (WGS) entry which is preliminary data.</text>
</comment>
<organism evidence="8 9">
    <name type="scientific">Trifolium pratense</name>
    <name type="common">Red clover</name>
    <dbReference type="NCBI Taxonomy" id="57577"/>
    <lineage>
        <taxon>Eukaryota</taxon>
        <taxon>Viridiplantae</taxon>
        <taxon>Streptophyta</taxon>
        <taxon>Embryophyta</taxon>
        <taxon>Tracheophyta</taxon>
        <taxon>Spermatophyta</taxon>
        <taxon>Magnoliopsida</taxon>
        <taxon>eudicotyledons</taxon>
        <taxon>Gunneridae</taxon>
        <taxon>Pentapetalae</taxon>
        <taxon>rosids</taxon>
        <taxon>fabids</taxon>
        <taxon>Fabales</taxon>
        <taxon>Fabaceae</taxon>
        <taxon>Papilionoideae</taxon>
        <taxon>50 kb inversion clade</taxon>
        <taxon>NPAAA clade</taxon>
        <taxon>Hologalegina</taxon>
        <taxon>IRL clade</taxon>
        <taxon>Trifolieae</taxon>
        <taxon>Trifolium</taxon>
    </lineage>
</organism>
<dbReference type="PROSITE" id="PS50863">
    <property type="entry name" value="B3"/>
    <property type="match status" value="2"/>
</dbReference>
<proteinExistence type="predicted"/>
<dbReference type="STRING" id="57577.A0A2K3MX92"/>
<feature type="domain" description="TF-B3" evidence="7">
    <location>
        <begin position="289"/>
        <end position="384"/>
    </location>
</feature>
<feature type="region of interest" description="Disordered" evidence="6">
    <location>
        <begin position="214"/>
        <end position="247"/>
    </location>
</feature>
<dbReference type="InterPro" id="IPR015300">
    <property type="entry name" value="DNA-bd_pseudobarrel_sf"/>
</dbReference>
<protein>
    <submittedName>
        <fullName evidence="8">B3 domain-containing transcription factor vrn1-like protein</fullName>
    </submittedName>
</protein>
<feature type="domain" description="TF-B3" evidence="7">
    <location>
        <begin position="6"/>
        <end position="99"/>
    </location>
</feature>
<gene>
    <name evidence="8" type="ORF">L195_g018612</name>
</gene>
<dbReference type="Proteomes" id="UP000236291">
    <property type="component" value="Unassembled WGS sequence"/>
</dbReference>
<evidence type="ECO:0000313" key="9">
    <source>
        <dbReference type="Proteomes" id="UP000236291"/>
    </source>
</evidence>
<dbReference type="GO" id="GO:0005634">
    <property type="term" value="C:nucleus"/>
    <property type="evidence" value="ECO:0007669"/>
    <property type="project" value="UniProtKB-SubCell"/>
</dbReference>
<dbReference type="Gene3D" id="2.40.330.10">
    <property type="entry name" value="DNA-binding pseudobarrel domain"/>
    <property type="match status" value="2"/>
</dbReference>
<sequence length="423" mass="48139">MSTRPSFHKIILPTTLQSRQLRIPDNFLKKHGSQLSSYATVTVPDGAVWRIGLKKVDNRIWLSDGWQEFVQRYSIGIGYFLVFMYEGNSTFIVHMFNMSTAELNYQSTMRSHNEGYSNYLPIFGEMEDIDSFEFLDSSPSNLTPGAMDQLTPGKNHTPSLQNLFNGGSKLNRVNWGDIGGTLSSKVAIQSTKDVGVQFNANEFKKSTEEVKLRYTNEDGLNNSDTKKTPRRKRKLDPSAQEAAAENDEDGDIRYRFYESASARKRIVTAEERERAINEAKTFEPTNPFCRVVLRPSYLYRGCIMYLPSCFAEKNLNGVSGFIKLQTTDARQWPVRCLYRGGRAKLSQGWYEFTVENNLGEGDVCVFELLRTRDVVLQVTLFRVKEDESGLFNPSMQPIQNVSHAKLLNPHLQHRVSSTKSAKV</sequence>
<reference evidence="8 9" key="1">
    <citation type="journal article" date="2014" name="Am. J. Bot.">
        <title>Genome assembly and annotation for red clover (Trifolium pratense; Fabaceae).</title>
        <authorList>
            <person name="Istvanek J."/>
            <person name="Jaros M."/>
            <person name="Krenek A."/>
            <person name="Repkova J."/>
        </authorList>
    </citation>
    <scope>NUCLEOTIDE SEQUENCE [LARGE SCALE GENOMIC DNA]</scope>
    <source>
        <strain evidence="9">cv. Tatra</strain>
        <tissue evidence="8">Young leaves</tissue>
    </source>
</reference>